<keyword evidence="3" id="KW-0004">4Fe-4S</keyword>
<evidence type="ECO:0000256" key="4">
    <source>
        <dbReference type="ARBA" id="ARBA00022723"/>
    </source>
</evidence>
<dbReference type="PANTHER" id="PTHR43498">
    <property type="entry name" value="FERREDOXIN:COB-COM HETERODISULFIDE REDUCTASE SUBUNIT A"/>
    <property type="match status" value="1"/>
</dbReference>
<dbReference type="SUPFAM" id="SSF54862">
    <property type="entry name" value="4Fe-4S ferredoxins"/>
    <property type="match status" value="1"/>
</dbReference>
<accession>A0A8J6YA44</accession>
<name>A0A8J6YA44_9BACT</name>
<dbReference type="SUPFAM" id="SSF51905">
    <property type="entry name" value="FAD/NAD(P)-binding domain"/>
    <property type="match status" value="1"/>
</dbReference>
<dbReference type="Proteomes" id="UP000598633">
    <property type="component" value="Unassembled WGS sequence"/>
</dbReference>
<organism evidence="10 11">
    <name type="scientific">Candidatus Sulfomarinibacter kjeldsenii</name>
    <dbReference type="NCBI Taxonomy" id="2885994"/>
    <lineage>
        <taxon>Bacteria</taxon>
        <taxon>Pseudomonadati</taxon>
        <taxon>Acidobacteriota</taxon>
        <taxon>Thermoanaerobaculia</taxon>
        <taxon>Thermoanaerobaculales</taxon>
        <taxon>Candidatus Sulfomarinibacteraceae</taxon>
        <taxon>Candidatus Sulfomarinibacter</taxon>
    </lineage>
</organism>
<dbReference type="InterPro" id="IPR039650">
    <property type="entry name" value="HdrA-like"/>
</dbReference>
<dbReference type="EMBL" id="JACXWA010000019">
    <property type="protein sequence ID" value="MBD3870010.1"/>
    <property type="molecule type" value="Genomic_DNA"/>
</dbReference>
<proteinExistence type="inferred from homology"/>
<protein>
    <submittedName>
        <fullName evidence="10">CoB--CoM heterodisulfide reductase iron-sulfur subunit A family protein</fullName>
    </submittedName>
</protein>
<keyword evidence="7" id="KW-0408">Iron</keyword>
<gene>
    <name evidence="10" type="ORF">IFJ97_01460</name>
</gene>
<dbReference type="GO" id="GO:0051539">
    <property type="term" value="F:4 iron, 4 sulfur cluster binding"/>
    <property type="evidence" value="ECO:0007669"/>
    <property type="project" value="UniProtKB-KW"/>
</dbReference>
<evidence type="ECO:0000313" key="10">
    <source>
        <dbReference type="EMBL" id="MBD3870010.1"/>
    </source>
</evidence>
<dbReference type="Pfam" id="PF12831">
    <property type="entry name" value="FAD_oxidored"/>
    <property type="match status" value="1"/>
</dbReference>
<evidence type="ECO:0000313" key="11">
    <source>
        <dbReference type="Proteomes" id="UP000598633"/>
    </source>
</evidence>
<comment type="caution">
    <text evidence="10">The sequence shown here is derived from an EMBL/GenBank/DDBJ whole genome shotgun (WGS) entry which is preliminary data.</text>
</comment>
<dbReference type="InterPro" id="IPR036188">
    <property type="entry name" value="FAD/NAD-bd_sf"/>
</dbReference>
<comment type="cofactor">
    <cofactor evidence="1">
        <name>FAD</name>
        <dbReference type="ChEBI" id="CHEBI:57692"/>
    </cofactor>
</comment>
<dbReference type="Pfam" id="PF12837">
    <property type="entry name" value="Fer4_6"/>
    <property type="match status" value="1"/>
</dbReference>
<evidence type="ECO:0000256" key="5">
    <source>
        <dbReference type="ARBA" id="ARBA00022827"/>
    </source>
</evidence>
<dbReference type="InterPro" id="IPR017900">
    <property type="entry name" value="4Fe4S_Fe_S_CS"/>
</dbReference>
<evidence type="ECO:0000256" key="2">
    <source>
        <dbReference type="ARBA" id="ARBA00006561"/>
    </source>
</evidence>
<comment type="similarity">
    <text evidence="2">Belongs to the HdrA family.</text>
</comment>
<evidence type="ECO:0000259" key="9">
    <source>
        <dbReference type="PROSITE" id="PS51379"/>
    </source>
</evidence>
<feature type="domain" description="4Fe-4S ferredoxin-type" evidence="9">
    <location>
        <begin position="621"/>
        <end position="650"/>
    </location>
</feature>
<evidence type="ECO:0000256" key="6">
    <source>
        <dbReference type="ARBA" id="ARBA00023002"/>
    </source>
</evidence>
<dbReference type="GO" id="GO:0016491">
    <property type="term" value="F:oxidoreductase activity"/>
    <property type="evidence" value="ECO:0007669"/>
    <property type="project" value="UniProtKB-KW"/>
</dbReference>
<dbReference type="InterPro" id="IPR017896">
    <property type="entry name" value="4Fe4S_Fe-S-bd"/>
</dbReference>
<feature type="domain" description="4Fe-4S ferredoxin-type" evidence="9">
    <location>
        <begin position="582"/>
        <end position="611"/>
    </location>
</feature>
<evidence type="ECO:0000256" key="3">
    <source>
        <dbReference type="ARBA" id="ARBA00022485"/>
    </source>
</evidence>
<keyword evidence="8" id="KW-0411">Iron-sulfur</keyword>
<feature type="domain" description="4Fe-4S ferredoxin-type" evidence="9">
    <location>
        <begin position="234"/>
        <end position="264"/>
    </location>
</feature>
<dbReference type="Gene3D" id="3.30.70.20">
    <property type="match status" value="2"/>
</dbReference>
<keyword evidence="4" id="KW-0479">Metal-binding</keyword>
<dbReference type="PANTHER" id="PTHR43498:SF1">
    <property type="entry name" value="COB--COM HETERODISULFIDE REDUCTASE IRON-SULFUR SUBUNIT A"/>
    <property type="match status" value="1"/>
</dbReference>
<evidence type="ECO:0000256" key="1">
    <source>
        <dbReference type="ARBA" id="ARBA00001974"/>
    </source>
</evidence>
<dbReference type="PROSITE" id="PS51379">
    <property type="entry name" value="4FE4S_FER_2"/>
    <property type="match status" value="3"/>
</dbReference>
<evidence type="ECO:0000256" key="8">
    <source>
        <dbReference type="ARBA" id="ARBA00023014"/>
    </source>
</evidence>
<dbReference type="AlphaFoldDB" id="A0A8J6YA44"/>
<keyword evidence="5" id="KW-0274">FAD</keyword>
<dbReference type="PROSITE" id="PS00198">
    <property type="entry name" value="4FE4S_FER_1"/>
    <property type="match status" value="2"/>
</dbReference>
<reference evidence="10 11" key="1">
    <citation type="submission" date="2020-08" db="EMBL/GenBank/DDBJ databases">
        <title>Acidobacteriota in marine sediments use diverse sulfur dissimilation pathways.</title>
        <authorList>
            <person name="Wasmund K."/>
        </authorList>
    </citation>
    <scope>NUCLEOTIDE SEQUENCE [LARGE SCALE GENOMIC DNA]</scope>
    <source>
        <strain evidence="10">MAG AM3-A</strain>
    </source>
</reference>
<evidence type="ECO:0000256" key="7">
    <source>
        <dbReference type="ARBA" id="ARBA00023004"/>
    </source>
</evidence>
<keyword evidence="5" id="KW-0285">Flavoprotein</keyword>
<sequence>MSRVGVFVCHCGENIARNVKVQEVVESSRDIPGTVVTADYPYLCSAPGQQMVIDAIEEHDLDRVVVAACSPQLHEPTFRAAAAQAGLNPHLCEMANIREHCSWVHRDAEQASAKAYQTVVAAVERVKRSRPLDPIEVPVTKRALVIGAGVAGIRSALDMANAGHSVVLVERQPSIGGNMSRLSETFPTLDCSQCILTPLMVQVSRHPNIELLTYSEIEEVSGYVGNFKVRIRRKPSFVVAEDCTACGDCAEVCPQPSGNEFDMALSSRKAIYIPFPQAVPSVYTLDPDRCLNSKLDSPTGFRVLACVKCDEVCKPQCIDFDMQPEFIEREVGVIVAATGFDMKLGQQAAECGYGKHVDVMDGLEFERMLSASGPTEGEVRRPSDGKTPKDVVFIQCVGSRNPEHGVSYCSRICCMYTAKHALLLRHKVPESRAYIFYMDIRAGGKGYEEFVHRAMEEERVMYIRGRPSQIIEEEGKLKVLGVDTLSGRTVEIDADMVVLAAAMEPADHGEIAGKLRIAADTDGFFKEAHPKLRPVETLTAGIFLAGTAQAPKDIPDTVSQASAAASKGMEMLSKDFLERDPSTAHVDESACAGCFECLAVCPYGAIERKQLLDAQGEVFREVAAPNPAMCEGCGLCTVTCRGGYIDLEGYTDEQVFAQLGALGALREVIER</sequence>
<keyword evidence="6" id="KW-0560">Oxidoreductase</keyword>
<dbReference type="Gene3D" id="3.40.50.720">
    <property type="entry name" value="NAD(P)-binding Rossmann-like Domain"/>
    <property type="match status" value="1"/>
</dbReference>
<dbReference type="GO" id="GO:0046872">
    <property type="term" value="F:metal ion binding"/>
    <property type="evidence" value="ECO:0007669"/>
    <property type="project" value="UniProtKB-KW"/>
</dbReference>